<proteinExistence type="predicted"/>
<dbReference type="AlphaFoldDB" id="A0A7M7NIW4"/>
<dbReference type="Gene3D" id="6.10.250.2670">
    <property type="match status" value="1"/>
</dbReference>
<evidence type="ECO:0000313" key="2">
    <source>
        <dbReference type="EnsemblMetazoa" id="XP_030836426"/>
    </source>
</evidence>
<feature type="compositionally biased region" description="Polar residues" evidence="1">
    <location>
        <begin position="207"/>
        <end position="224"/>
    </location>
</feature>
<reference evidence="2" key="2">
    <citation type="submission" date="2021-01" db="UniProtKB">
        <authorList>
            <consortium name="EnsemblMetazoa"/>
        </authorList>
    </citation>
    <scope>IDENTIFICATION</scope>
</reference>
<feature type="region of interest" description="Disordered" evidence="1">
    <location>
        <begin position="407"/>
        <end position="450"/>
    </location>
</feature>
<feature type="compositionally biased region" description="Basic and acidic residues" evidence="1">
    <location>
        <begin position="426"/>
        <end position="450"/>
    </location>
</feature>
<evidence type="ECO:0000256" key="1">
    <source>
        <dbReference type="SAM" id="MobiDB-lite"/>
    </source>
</evidence>
<keyword evidence="3" id="KW-1185">Reference proteome</keyword>
<name>A0A7M7NIW4_STRPU</name>
<feature type="compositionally biased region" description="Low complexity" evidence="1">
    <location>
        <begin position="161"/>
        <end position="172"/>
    </location>
</feature>
<dbReference type="PANTHER" id="PTHR10528:SF17">
    <property type="entry name" value="AF4_FMR2 FAMILY MEMBER LILLI"/>
    <property type="match status" value="1"/>
</dbReference>
<feature type="compositionally biased region" description="Basic and acidic residues" evidence="1">
    <location>
        <begin position="178"/>
        <end position="193"/>
    </location>
</feature>
<dbReference type="OMA" id="FISPMPD"/>
<reference evidence="3" key="1">
    <citation type="submission" date="2015-02" db="EMBL/GenBank/DDBJ databases">
        <title>Genome sequencing for Strongylocentrotus purpuratus.</title>
        <authorList>
            <person name="Murali S."/>
            <person name="Liu Y."/>
            <person name="Vee V."/>
            <person name="English A."/>
            <person name="Wang M."/>
            <person name="Skinner E."/>
            <person name="Han Y."/>
            <person name="Muzny D.M."/>
            <person name="Worley K.C."/>
            <person name="Gibbs R.A."/>
        </authorList>
    </citation>
    <scope>NUCLEOTIDE SEQUENCE</scope>
</reference>
<dbReference type="RefSeq" id="XP_030836426.1">
    <property type="nucleotide sequence ID" value="XM_030980566.1"/>
</dbReference>
<dbReference type="KEGG" id="spu:100891049"/>
<dbReference type="PANTHER" id="PTHR10528">
    <property type="entry name" value="AF4/FMR2 FAMILY MEMBER"/>
    <property type="match status" value="1"/>
</dbReference>
<accession>A0A7M7NIW4</accession>
<sequence length="450" mass="47522">MAGRDQSQDRSRDAARRKRVPAPTIKKDSCGPIFGTPVKSDTKDDLSRTVQNTLGLYDNFKVLKPHELGRLHGVQYQPQTPVPGDTKNISHFPVINGQTKPSGQHSLTPSGSGKTSSQVKSSPAEGSSSHRHGSSKPAPAGASSSSSKGVKREPGTASQLSSSSSTTSSSSSKTAHPSNHEKSKDSSQRRSKDGTSGVKPTTKAPVSGSSAESSNLQPKASTNQSSKPHGTPSLSSSSSTSKPGSSRPSTTNSASRGSSNSSSNSNASDSKTVLHPNGLLTETCLSITNYPPKQSGAKSEQKDSSKQASGGHSKKDSGPLRDLPFISPMPDIIADFQSRSAPNPAREGKKDRDGDAKQRPRLDIPKKGTHQGHSKHKEVEKIFEKMTALKTPVSAIQTPVKAEVPKFPFDDLSHTSGAQPTVPRKKLVETINKDAEKKTSKDDKEGKGSR</sequence>
<organism evidence="2 3">
    <name type="scientific">Strongylocentrotus purpuratus</name>
    <name type="common">Purple sea urchin</name>
    <dbReference type="NCBI Taxonomy" id="7668"/>
    <lineage>
        <taxon>Eukaryota</taxon>
        <taxon>Metazoa</taxon>
        <taxon>Echinodermata</taxon>
        <taxon>Eleutherozoa</taxon>
        <taxon>Echinozoa</taxon>
        <taxon>Echinoidea</taxon>
        <taxon>Euechinoidea</taxon>
        <taxon>Echinacea</taxon>
        <taxon>Camarodonta</taxon>
        <taxon>Echinidea</taxon>
        <taxon>Strongylocentrotidae</taxon>
        <taxon>Strongylocentrotus</taxon>
    </lineage>
</organism>
<dbReference type="InterPro" id="IPR007797">
    <property type="entry name" value="AF4/FMR2"/>
</dbReference>
<dbReference type="GeneID" id="100891049"/>
<evidence type="ECO:0000313" key="3">
    <source>
        <dbReference type="Proteomes" id="UP000007110"/>
    </source>
</evidence>
<feature type="compositionally biased region" description="Polar residues" evidence="1">
    <location>
        <begin position="283"/>
        <end position="298"/>
    </location>
</feature>
<feature type="region of interest" description="Disordered" evidence="1">
    <location>
        <begin position="1"/>
        <end position="46"/>
    </location>
</feature>
<feature type="region of interest" description="Disordered" evidence="1">
    <location>
        <begin position="75"/>
        <end position="379"/>
    </location>
</feature>
<feature type="compositionally biased region" description="Basic and acidic residues" evidence="1">
    <location>
        <begin position="346"/>
        <end position="366"/>
    </location>
</feature>
<feature type="compositionally biased region" description="Low complexity" evidence="1">
    <location>
        <begin position="135"/>
        <end position="148"/>
    </location>
</feature>
<dbReference type="EnsemblMetazoa" id="XM_030980566">
    <property type="protein sequence ID" value="XP_030836426"/>
    <property type="gene ID" value="LOC100891049"/>
</dbReference>
<protein>
    <submittedName>
        <fullName evidence="2">Uncharacterized protein</fullName>
    </submittedName>
</protein>
<dbReference type="InParanoid" id="A0A7M7NIW4"/>
<feature type="compositionally biased region" description="Basic and acidic residues" evidence="1">
    <location>
        <begin position="1"/>
        <end position="14"/>
    </location>
</feature>
<dbReference type="OrthoDB" id="10436069at2759"/>
<feature type="compositionally biased region" description="Polar residues" evidence="1">
    <location>
        <begin position="96"/>
        <end position="127"/>
    </location>
</feature>
<dbReference type="Proteomes" id="UP000007110">
    <property type="component" value="Unassembled WGS sequence"/>
</dbReference>
<feature type="compositionally biased region" description="Low complexity" evidence="1">
    <location>
        <begin position="225"/>
        <end position="270"/>
    </location>
</feature>
<feature type="compositionally biased region" description="Basic residues" evidence="1">
    <location>
        <begin position="367"/>
        <end position="376"/>
    </location>
</feature>
<dbReference type="GO" id="GO:0010468">
    <property type="term" value="P:regulation of gene expression"/>
    <property type="evidence" value="ECO:0007669"/>
    <property type="project" value="InterPro"/>
</dbReference>